<dbReference type="InterPro" id="IPR051739">
    <property type="entry name" value="Rhomboid_IM_Serine_Proteases"/>
</dbReference>
<feature type="transmembrane region" description="Helical" evidence="7">
    <location>
        <begin position="352"/>
        <end position="371"/>
    </location>
</feature>
<keyword evidence="5 7" id="KW-0472">Membrane</keyword>
<organism evidence="9 10">
    <name type="scientific">Symbiodinium natans</name>
    <dbReference type="NCBI Taxonomy" id="878477"/>
    <lineage>
        <taxon>Eukaryota</taxon>
        <taxon>Sar</taxon>
        <taxon>Alveolata</taxon>
        <taxon>Dinophyceae</taxon>
        <taxon>Suessiales</taxon>
        <taxon>Symbiodiniaceae</taxon>
        <taxon>Symbiodinium</taxon>
    </lineage>
</organism>
<dbReference type="Pfam" id="PF01694">
    <property type="entry name" value="Rhomboid"/>
    <property type="match status" value="1"/>
</dbReference>
<gene>
    <name evidence="9" type="primary">rho</name>
    <name evidence="9" type="ORF">SNAT2548_LOCUS10907</name>
</gene>
<keyword evidence="3 7" id="KW-0812">Transmembrane</keyword>
<keyword evidence="10" id="KW-1185">Reference proteome</keyword>
<comment type="similarity">
    <text evidence="2">Belongs to the peptidase S54 family.</text>
</comment>
<dbReference type="GO" id="GO:0016020">
    <property type="term" value="C:membrane"/>
    <property type="evidence" value="ECO:0007669"/>
    <property type="project" value="UniProtKB-SubCell"/>
</dbReference>
<dbReference type="PANTHER" id="PTHR45840:SF2">
    <property type="entry name" value="PROTEIN RHOMBOID-RELATED"/>
    <property type="match status" value="1"/>
</dbReference>
<dbReference type="Gene3D" id="1.20.1540.10">
    <property type="entry name" value="Rhomboid-like"/>
    <property type="match status" value="1"/>
</dbReference>
<evidence type="ECO:0000259" key="8">
    <source>
        <dbReference type="Pfam" id="PF01694"/>
    </source>
</evidence>
<dbReference type="InterPro" id="IPR022764">
    <property type="entry name" value="Peptidase_S54_rhomboid_dom"/>
</dbReference>
<comment type="caution">
    <text evidence="9">The sequence shown here is derived from an EMBL/GenBank/DDBJ whole genome shotgun (WGS) entry which is preliminary data.</text>
</comment>
<feature type="domain" description="Peptidase S54 rhomboid" evidence="8">
    <location>
        <begin position="186"/>
        <end position="329"/>
    </location>
</feature>
<evidence type="ECO:0000313" key="9">
    <source>
        <dbReference type="EMBL" id="CAE7241398.1"/>
    </source>
</evidence>
<accession>A0A812L9B3</accession>
<evidence type="ECO:0000256" key="6">
    <source>
        <dbReference type="SAM" id="MobiDB-lite"/>
    </source>
</evidence>
<dbReference type="OrthoDB" id="418595at2759"/>
<reference evidence="9" key="1">
    <citation type="submission" date="2021-02" db="EMBL/GenBank/DDBJ databases">
        <authorList>
            <person name="Dougan E. K."/>
            <person name="Rhodes N."/>
            <person name="Thang M."/>
            <person name="Chan C."/>
        </authorList>
    </citation>
    <scope>NUCLEOTIDE SEQUENCE</scope>
</reference>
<evidence type="ECO:0000313" key="10">
    <source>
        <dbReference type="Proteomes" id="UP000604046"/>
    </source>
</evidence>
<evidence type="ECO:0000256" key="1">
    <source>
        <dbReference type="ARBA" id="ARBA00004141"/>
    </source>
</evidence>
<feature type="region of interest" description="Disordered" evidence="6">
    <location>
        <begin position="1"/>
        <end position="34"/>
    </location>
</feature>
<feature type="transmembrane region" description="Helical" evidence="7">
    <location>
        <begin position="225"/>
        <end position="245"/>
    </location>
</feature>
<feature type="transmembrane region" description="Helical" evidence="7">
    <location>
        <begin position="132"/>
        <end position="150"/>
    </location>
</feature>
<proteinExistence type="inferred from homology"/>
<dbReference type="GO" id="GO:0004252">
    <property type="term" value="F:serine-type endopeptidase activity"/>
    <property type="evidence" value="ECO:0007669"/>
    <property type="project" value="InterPro"/>
</dbReference>
<sequence>MNGNGRVSPRPLPQKMGFSESEGDGTMSFGASSSLRRKNTGCGGSCRRCCLKFADAEHHDLLEHDASCMDVLKHFFTGRSLDRRSARKQKLTRSIHLQGRLRQAAGEADPSDLGMLEGAVSGLAVEDQMDSWPIFIVLQSLAAVTLWVVFASQADGGFEEALAGLESVAVGWTTMLTHRDCTDLRWEVWRWLSYQYTHSGVWHIGFNTLLVLAVGIRLEMYHGHIRTFLVFNLGVVCSALNFVVTDGHAELVGMSGGAYALMGMTFGSLMLNWADTRYRRPELFILLFLFACDVGMAYFDSIVKESSTSHSAHFGGYISGFILGILIGRNLDDEEAAEYAASLKWERCLQKFMLLLGLVLLIFVIVWMAQWPPRTIYDLTPWCWHRQVFNQTLFPEFRFHCVRCQDAQCINEFSQMGFVEQVSFRVCSTTGWSYSQVNP</sequence>
<dbReference type="Proteomes" id="UP000604046">
    <property type="component" value="Unassembled WGS sequence"/>
</dbReference>
<dbReference type="SUPFAM" id="SSF144091">
    <property type="entry name" value="Rhomboid-like"/>
    <property type="match status" value="1"/>
</dbReference>
<dbReference type="AlphaFoldDB" id="A0A812L9B3"/>
<feature type="transmembrane region" description="Helical" evidence="7">
    <location>
        <begin position="283"/>
        <end position="299"/>
    </location>
</feature>
<keyword evidence="4 7" id="KW-1133">Transmembrane helix</keyword>
<feature type="transmembrane region" description="Helical" evidence="7">
    <location>
        <begin position="251"/>
        <end position="271"/>
    </location>
</feature>
<dbReference type="PANTHER" id="PTHR45840">
    <property type="entry name" value="RHOMBOID-RELATED PROTEIN"/>
    <property type="match status" value="1"/>
</dbReference>
<name>A0A812L9B3_9DINO</name>
<protein>
    <submittedName>
        <fullName evidence="9">Rho protein</fullName>
    </submittedName>
</protein>
<dbReference type="InterPro" id="IPR035952">
    <property type="entry name" value="Rhomboid-like_sf"/>
</dbReference>
<comment type="subcellular location">
    <subcellularLocation>
        <location evidence="1">Membrane</location>
        <topology evidence="1">Multi-pass membrane protein</topology>
    </subcellularLocation>
</comment>
<evidence type="ECO:0000256" key="5">
    <source>
        <dbReference type="ARBA" id="ARBA00023136"/>
    </source>
</evidence>
<evidence type="ECO:0000256" key="3">
    <source>
        <dbReference type="ARBA" id="ARBA00022692"/>
    </source>
</evidence>
<evidence type="ECO:0000256" key="2">
    <source>
        <dbReference type="ARBA" id="ARBA00009045"/>
    </source>
</evidence>
<evidence type="ECO:0000256" key="7">
    <source>
        <dbReference type="SAM" id="Phobius"/>
    </source>
</evidence>
<evidence type="ECO:0000256" key="4">
    <source>
        <dbReference type="ARBA" id="ARBA00022989"/>
    </source>
</evidence>
<feature type="transmembrane region" description="Helical" evidence="7">
    <location>
        <begin position="311"/>
        <end position="331"/>
    </location>
</feature>
<dbReference type="EMBL" id="CAJNDS010000937">
    <property type="protein sequence ID" value="CAE7241398.1"/>
    <property type="molecule type" value="Genomic_DNA"/>
</dbReference>
<feature type="transmembrane region" description="Helical" evidence="7">
    <location>
        <begin position="200"/>
        <end position="218"/>
    </location>
</feature>